<protein>
    <submittedName>
        <fullName evidence="1">Uncharacterized protein</fullName>
    </submittedName>
</protein>
<reference evidence="1" key="1">
    <citation type="submission" date="2020-03" db="EMBL/GenBank/DDBJ databases">
        <title>The deep terrestrial virosphere.</title>
        <authorList>
            <person name="Holmfeldt K."/>
            <person name="Nilsson E."/>
            <person name="Simone D."/>
            <person name="Lopez-Fernandez M."/>
            <person name="Wu X."/>
            <person name="de Brujin I."/>
            <person name="Lundin D."/>
            <person name="Andersson A."/>
            <person name="Bertilsson S."/>
            <person name="Dopson M."/>
        </authorList>
    </citation>
    <scope>NUCLEOTIDE SEQUENCE</scope>
    <source>
        <strain evidence="1">MM415A06039</strain>
        <strain evidence="2">MM415B03310</strain>
    </source>
</reference>
<evidence type="ECO:0000313" key="2">
    <source>
        <dbReference type="EMBL" id="QJA91640.1"/>
    </source>
</evidence>
<proteinExistence type="predicted"/>
<organism evidence="1">
    <name type="scientific">viral metagenome</name>
    <dbReference type="NCBI Taxonomy" id="1070528"/>
    <lineage>
        <taxon>unclassified sequences</taxon>
        <taxon>metagenomes</taxon>
        <taxon>organismal metagenomes</taxon>
    </lineage>
</organism>
<name>A0A6M3JH38_9ZZZZ</name>
<dbReference type="EMBL" id="MT141635">
    <property type="protein sequence ID" value="QJA68638.1"/>
    <property type="molecule type" value="Genomic_DNA"/>
</dbReference>
<accession>A0A6M3JH38</accession>
<evidence type="ECO:0000313" key="1">
    <source>
        <dbReference type="EMBL" id="QJA68638.1"/>
    </source>
</evidence>
<gene>
    <name evidence="1" type="ORF">MM415A06039_0004</name>
    <name evidence="2" type="ORF">MM415B03310_0010</name>
</gene>
<dbReference type="EMBL" id="MT143002">
    <property type="protein sequence ID" value="QJA91640.1"/>
    <property type="molecule type" value="Genomic_DNA"/>
</dbReference>
<dbReference type="AlphaFoldDB" id="A0A6M3JH38"/>
<sequence length="323" mass="38284">MKTVMSNWEVADKWGEQKEGRNSKNTFSFEGPDLYSYRTKVGHICENGIRIVTAEKYSCTTSQQLANVKKDFEVLFLDDTKEAHEGNVKYFLHMMKKTVMQFSNCRSRTGRWIIAHNNELYRKLVAYCKTFGLKVPVTLGLYLDPEFEFVKKFEERFYKHGPNGWREIFLPKWLAKKGMENVDVKDLLKTRNAEIRREIIRLIGIEKVCEGLGAKVIDKQDGYELILLDLRDGRRRPFLKMRNPSVGEWHIEGVHPCVKTVQDALNYRRYGENMLEVIVPNEIQSWRDKRIYRSNPENWSIREEYKTSQLFPNERDWRPVRLT</sequence>